<evidence type="ECO:0000313" key="1">
    <source>
        <dbReference type="EMBL" id="BAI69375.1"/>
    </source>
</evidence>
<dbReference type="eggNOG" id="COG5005">
    <property type="taxonomic scope" value="Bacteria"/>
</dbReference>
<dbReference type="KEGG" id="hth:HTH_0916"/>
<reference evidence="1 2" key="1">
    <citation type="journal article" date="2010" name="J. Bacteriol.">
        <title>Complete genome sequence of the thermophilic, obligately chemolithoautotrophic hydrogen-oxidizing bacterium Hydrogenobacter thermophilus TK-6.</title>
        <authorList>
            <person name="Arai H."/>
            <person name="Kanbe H."/>
            <person name="Ishii M."/>
            <person name="Igarashi Y."/>
        </authorList>
    </citation>
    <scope>NUCLEOTIDE SEQUENCE [LARGE SCALE GENOMIC DNA]</scope>
    <source>
        <strain evidence="2">DSM 6534 / IAM 12695 / TK-6</strain>
    </source>
</reference>
<proteinExistence type="predicted"/>
<protein>
    <submittedName>
        <fullName evidence="1">Bacteriophage TP901-1 ORF40-like protein</fullName>
    </submittedName>
</protein>
<accession>D3DHS3</accession>
<sequence>MIASETYVKDIHDWIDSGRAFKPRTGNLQRSITWYMSTENSARIIAQADYAKYVEFGTKPHTILPKRRKALKIPTAEGYIFRKKGNHPGSKPYPYFFANLQDRAKRVALEFMRALEGVI</sequence>
<evidence type="ECO:0000313" key="2">
    <source>
        <dbReference type="Proteomes" id="UP000002574"/>
    </source>
</evidence>
<dbReference type="Proteomes" id="UP000002574">
    <property type="component" value="Chromosome"/>
</dbReference>
<dbReference type="STRING" id="608538.HTH_0916"/>
<dbReference type="AlphaFoldDB" id="D3DHS3"/>
<keyword evidence="2" id="KW-1185">Reference proteome</keyword>
<organism evidence="1 2">
    <name type="scientific">Hydrogenobacter thermophilus (strain DSM 6534 / IAM 12695 / TK-6)</name>
    <dbReference type="NCBI Taxonomy" id="608538"/>
    <lineage>
        <taxon>Bacteria</taxon>
        <taxon>Pseudomonadati</taxon>
        <taxon>Aquificota</taxon>
        <taxon>Aquificia</taxon>
        <taxon>Aquificales</taxon>
        <taxon>Aquificaceae</taxon>
        <taxon>Hydrogenobacter</taxon>
    </lineage>
</organism>
<gene>
    <name evidence="1" type="ordered locus">HTH_0916</name>
</gene>
<dbReference type="EMBL" id="AP011112">
    <property type="protein sequence ID" value="BAI69375.1"/>
    <property type="molecule type" value="Genomic_DNA"/>
</dbReference>
<name>D3DHS3_HYDTT</name>